<reference evidence="15 16" key="1">
    <citation type="journal article" date="2016" name="Proc. Natl. Acad. Sci. U.S.A.">
        <title>Comparative genomics of biotechnologically important yeasts.</title>
        <authorList>
            <person name="Riley R."/>
            <person name="Haridas S."/>
            <person name="Wolfe K.H."/>
            <person name="Lopes M.R."/>
            <person name="Hittinger C.T."/>
            <person name="Goeker M."/>
            <person name="Salamov A.A."/>
            <person name="Wisecaver J.H."/>
            <person name="Long T.M."/>
            <person name="Calvey C.H."/>
            <person name="Aerts A.L."/>
            <person name="Barry K.W."/>
            <person name="Choi C."/>
            <person name="Clum A."/>
            <person name="Coughlan A.Y."/>
            <person name="Deshpande S."/>
            <person name="Douglass A.P."/>
            <person name="Hanson S.J."/>
            <person name="Klenk H.-P."/>
            <person name="LaButti K.M."/>
            <person name="Lapidus A."/>
            <person name="Lindquist E.A."/>
            <person name="Lipzen A.M."/>
            <person name="Meier-Kolthoff J.P."/>
            <person name="Ohm R.A."/>
            <person name="Otillar R.P."/>
            <person name="Pangilinan J.L."/>
            <person name="Peng Y."/>
            <person name="Rokas A."/>
            <person name="Rosa C.A."/>
            <person name="Scheuner C."/>
            <person name="Sibirny A.A."/>
            <person name="Slot J.C."/>
            <person name="Stielow J.B."/>
            <person name="Sun H."/>
            <person name="Kurtzman C.P."/>
            <person name="Blackwell M."/>
            <person name="Grigoriev I.V."/>
            <person name="Jeffries T.W."/>
        </authorList>
    </citation>
    <scope>NUCLEOTIDE SEQUENCE [LARGE SCALE GENOMIC DNA]</scope>
    <source>
        <strain evidence="16">ATCC 58044 / CBS 1984 / NCYC 433 / NRRL Y-366-8</strain>
    </source>
</reference>
<dbReference type="GO" id="GO:0000097">
    <property type="term" value="P:sulfur amino acid biosynthetic process"/>
    <property type="evidence" value="ECO:0007669"/>
    <property type="project" value="EnsemblFungi"/>
</dbReference>
<evidence type="ECO:0000256" key="9">
    <source>
        <dbReference type="ARBA" id="ARBA00022857"/>
    </source>
</evidence>
<dbReference type="InterPro" id="IPR005117">
    <property type="entry name" value="NiRdtase/SiRdtase_haem-b_fer"/>
</dbReference>
<evidence type="ECO:0000313" key="16">
    <source>
        <dbReference type="Proteomes" id="UP000094112"/>
    </source>
</evidence>
<keyword evidence="6" id="KW-0004">4Fe-4S</keyword>
<dbReference type="PROSITE" id="PS50902">
    <property type="entry name" value="FLAVODOXIN_LIKE"/>
    <property type="match status" value="1"/>
</dbReference>
<dbReference type="PANTHER" id="PTHR11493:SF47">
    <property type="entry name" value="SULFITE REDUCTASE [NADPH] SUBUNIT BETA"/>
    <property type="match status" value="1"/>
</dbReference>
<keyword evidence="10" id="KW-0560">Oxidoreductase</keyword>
<dbReference type="FunFam" id="3.30.413.10:FF:000003">
    <property type="entry name" value="Sulfite reductase [NADPH] hemoprotein beta-component"/>
    <property type="match status" value="1"/>
</dbReference>
<dbReference type="GO" id="GO:0051539">
    <property type="term" value="F:4 iron, 4 sulfur cluster binding"/>
    <property type="evidence" value="ECO:0007669"/>
    <property type="project" value="UniProtKB-KW"/>
</dbReference>
<dbReference type="GeneID" id="30198592"/>
<comment type="cofactor">
    <cofactor evidence="1">
        <name>siroheme</name>
        <dbReference type="ChEBI" id="CHEBI:60052"/>
    </cofactor>
</comment>
<evidence type="ECO:0000256" key="8">
    <source>
        <dbReference type="ARBA" id="ARBA00022723"/>
    </source>
</evidence>
<keyword evidence="9" id="KW-0521">NADP</keyword>
<dbReference type="InterPro" id="IPR029039">
    <property type="entry name" value="Flavoprotein-like_sf"/>
</dbReference>
<comment type="similarity">
    <text evidence="4">Belongs to the nitrite and sulfite reductase 4Fe-4S domain family.</text>
</comment>
<dbReference type="SUPFAM" id="SSF52518">
    <property type="entry name" value="Thiamin diphosphate-binding fold (THDP-binding)"/>
    <property type="match status" value="1"/>
</dbReference>
<dbReference type="InterPro" id="IPR001094">
    <property type="entry name" value="Flavdoxin-like"/>
</dbReference>
<dbReference type="GO" id="GO:0050311">
    <property type="term" value="F:sulfite reductase (ferredoxin) activity"/>
    <property type="evidence" value="ECO:0007669"/>
    <property type="project" value="TreeGrafter"/>
</dbReference>
<evidence type="ECO:0000256" key="5">
    <source>
        <dbReference type="ARBA" id="ARBA00012604"/>
    </source>
</evidence>
<dbReference type="Gene3D" id="3.40.50.970">
    <property type="match status" value="1"/>
</dbReference>
<dbReference type="InterPro" id="IPR029061">
    <property type="entry name" value="THDP-binding"/>
</dbReference>
<keyword evidence="12" id="KW-0411">Iron-sulfur</keyword>
<dbReference type="Proteomes" id="UP000094112">
    <property type="component" value="Unassembled WGS sequence"/>
</dbReference>
<dbReference type="GO" id="GO:0010181">
    <property type="term" value="F:FMN binding"/>
    <property type="evidence" value="ECO:0007669"/>
    <property type="project" value="InterPro"/>
</dbReference>
<accession>A0A1E3P7Y6</accession>
<dbReference type="GO" id="GO:0000103">
    <property type="term" value="P:sulfate assimilation"/>
    <property type="evidence" value="ECO:0007669"/>
    <property type="project" value="EnsemblFungi"/>
</dbReference>
<name>A0A1E3P7Y6_WICAA</name>
<evidence type="ECO:0000256" key="3">
    <source>
        <dbReference type="ARBA" id="ARBA00004774"/>
    </source>
</evidence>
<keyword evidence="8" id="KW-0479">Metal-binding</keyword>
<dbReference type="RefSeq" id="XP_019040746.1">
    <property type="nucleotide sequence ID" value="XM_019181346.1"/>
</dbReference>
<dbReference type="InterPro" id="IPR006066">
    <property type="entry name" value="NO2/SO3_Rdtase_FeS/sirohaem_BS"/>
</dbReference>
<dbReference type="PROSITE" id="PS00365">
    <property type="entry name" value="NIR_SIR"/>
    <property type="match status" value="1"/>
</dbReference>
<dbReference type="SUPFAM" id="SSF56014">
    <property type="entry name" value="Nitrite and sulphite reductase 4Fe-4S domain-like"/>
    <property type="match status" value="2"/>
</dbReference>
<keyword evidence="7" id="KW-0349">Heme</keyword>
<comment type="pathway">
    <text evidence="3">Sulfur metabolism; hydrogen sulfide biosynthesis; hydrogen sulfide from sulfite (NADPH route): step 1/1.</text>
</comment>
<evidence type="ECO:0000313" key="15">
    <source>
        <dbReference type="EMBL" id="ODQ61539.1"/>
    </source>
</evidence>
<dbReference type="GO" id="GO:0009337">
    <property type="term" value="C:sulfite reductase complex (NADPH)"/>
    <property type="evidence" value="ECO:0007669"/>
    <property type="project" value="EnsemblFungi"/>
</dbReference>
<evidence type="ECO:0000256" key="13">
    <source>
        <dbReference type="ARBA" id="ARBA00052219"/>
    </source>
</evidence>
<dbReference type="SUPFAM" id="SSF55124">
    <property type="entry name" value="Nitrite/Sulfite reductase N-terminal domain-like"/>
    <property type="match status" value="2"/>
</dbReference>
<dbReference type="FunFam" id="3.30.413.10:FF:000004">
    <property type="entry name" value="Sulfite reductase [NADPH] hemoprotein beta-component"/>
    <property type="match status" value="1"/>
</dbReference>
<dbReference type="Pfam" id="PF03460">
    <property type="entry name" value="NIR_SIR_ferr"/>
    <property type="match status" value="2"/>
</dbReference>
<organism evidence="15 16">
    <name type="scientific">Wickerhamomyces anomalus (strain ATCC 58044 / CBS 1984 / NCYC 433 / NRRL Y-366-8)</name>
    <name type="common">Yeast</name>
    <name type="synonym">Hansenula anomala</name>
    <dbReference type="NCBI Taxonomy" id="683960"/>
    <lineage>
        <taxon>Eukaryota</taxon>
        <taxon>Fungi</taxon>
        <taxon>Dikarya</taxon>
        <taxon>Ascomycota</taxon>
        <taxon>Saccharomycotina</taxon>
        <taxon>Saccharomycetes</taxon>
        <taxon>Phaffomycetales</taxon>
        <taxon>Wickerhamomycetaceae</taxon>
        <taxon>Wickerhamomyces</taxon>
    </lineage>
</organism>
<dbReference type="InterPro" id="IPR006067">
    <property type="entry name" value="NO2/SO3_Rdtase_4Fe4S_dom"/>
</dbReference>
<protein>
    <recommendedName>
        <fullName evidence="5">assimilatory sulfite reductase (NADPH)</fullName>
        <ecNumber evidence="5">1.8.1.2</ecNumber>
    </recommendedName>
</protein>
<dbReference type="PANTHER" id="PTHR11493">
    <property type="entry name" value="SULFITE REDUCTASE [NADPH] SUBUNIT BETA-RELATED"/>
    <property type="match status" value="1"/>
</dbReference>
<dbReference type="InterPro" id="IPR045854">
    <property type="entry name" value="NO2/SO3_Rdtase_4Fe4S_sf"/>
</dbReference>
<dbReference type="InterPro" id="IPR045169">
    <property type="entry name" value="NO2/SO3_Rdtase_4Fe4S_prot"/>
</dbReference>
<evidence type="ECO:0000256" key="4">
    <source>
        <dbReference type="ARBA" id="ARBA00010429"/>
    </source>
</evidence>
<keyword evidence="16" id="KW-1185">Reference proteome</keyword>
<sequence>MVLEDFYSYVSANAGAGEFVVYSTLESKSQKTIIPSDHVLLNFSDPFQSIIESQESQESASIIFTNDQTVLKALPHLQSLRNNTIINIALSNYQSVIALKDLNFTTLISSTKEDVLNALTLSHILVNSTNSPILHFINESLVEQSPNVKISKSLSKILETQATDLVDGLNILNSNGMKYNYVDFSKGSRNSKVALVNLGSHYNDLKSSGLPTINIKIFKPFEISQILGNLTSSVEAIAILEDSNSKPLTKFSPLLLEFFQDPTYLVDNGILKITSSSIGDYDDDFNKLAQIVTSNLSLDYPIQNLYFGNESQIELSDIKVNEIEKISKLESSYLTILDQVFGSNLKIYNQFNSENINASSPEFGFGSYIYLNEQKQKLIKLIHASLDTPDEKFQTPKLNELVEKLSKWLVYHRELEGLSQDKINTYNQLSIEIIKLLKEDDSETSKNLLSLENSFFINSNWLIGSDSWAYDLGTSGIHHVLESNENINVLVIDNEPYSTKTTKTKSLRKKDIGLYAMNYGNAYVGSIAIYSSYTQMLTTLIEAAQFQGPSIILAYLPLKNEFDTPLDILTNTKNSVESGFIPLYRYNPFLDSKDSFKLDSTVIKEQLKNFLDRENKLTLLSAKNPQFARSLKQSSTSIIKQKQDKKAQQAYDQLLEGLSGPPISIYFASDGGNAENVAKKLGKRASARGFKSTVLSMDDIILEDLVTEELILFITSTSGQGEFPQNGKNFWDSIKNSGDLDLEFSKISVFGLGDSEYWPRAQDKHYYNKPAKDLHSRLLFLNAKELIPLGLGDDQDADGFQTGYKEWESQLWKALGVDDIKTADEPPPITNEDIKIASDFLRGTIADGLKDESTGAIASSDQQLTKFHGIYMQDDRDLRDSRKAAGLEPFYIFMARVRLPGGITTPDQWLMLDRLADERGNGTVKLTTRATYQLHGIVKHNLKPSIRAMNSVLMDTLGACGDVNRNVMVSALPSNAYIHGEVNNVAKRISEHLLPQTTAYHEIWLKGDDPEDDEDANWPETFEQRKDGPKKIKTLVAGNALVDTEPFYGPTYLPRKYKINITVPPYNDVDVWSSDVGLITIIEDNEVVGFNVLVGGGMGSTHNNKKTYPRTGSSFGFVPTDQAHLVCEKIMLVQRDHGNRKDRKNARLKYTVDTLGVEVYKEKVEELWGQKFQPERAYEIKDNIDHFGWVTDELDQHHFTCFIENGRVEDTPELPQKTGLKKIAEYFKSNPKSKGTFRLTGNQHVLISTVSNEELPTVKQLLHDYKLDNTDFSALRLSSAACVAFPTCGLAMAESERYLPVLINKIEEALEEYGLRHDSVVMRMTGCPNGCARPWLAEVALVGKAYGVYNLMLGGGYFGQRLNKIYKQSIKEDEVLSILKPLFKRWALERQDGEHFGDFLVRVGVIKPTLEGKYFHDDIPEQV</sequence>
<dbReference type="GO" id="GO:0020037">
    <property type="term" value="F:heme binding"/>
    <property type="evidence" value="ECO:0007669"/>
    <property type="project" value="InterPro"/>
</dbReference>
<evidence type="ECO:0000259" key="14">
    <source>
        <dbReference type="PROSITE" id="PS50902"/>
    </source>
</evidence>
<evidence type="ECO:0000256" key="6">
    <source>
        <dbReference type="ARBA" id="ARBA00022485"/>
    </source>
</evidence>
<dbReference type="STRING" id="683960.A0A1E3P7Y6"/>
<dbReference type="NCBIfam" id="NF010029">
    <property type="entry name" value="PRK13504.1"/>
    <property type="match status" value="1"/>
</dbReference>
<dbReference type="Pfam" id="PF00258">
    <property type="entry name" value="Flavodoxin_1"/>
    <property type="match status" value="1"/>
</dbReference>
<dbReference type="InterPro" id="IPR036136">
    <property type="entry name" value="Nit/Sulf_reduc_fer-like_dom_sf"/>
</dbReference>
<dbReference type="EMBL" id="KV454208">
    <property type="protein sequence ID" value="ODQ61539.1"/>
    <property type="molecule type" value="Genomic_DNA"/>
</dbReference>
<dbReference type="SUPFAM" id="SSF52218">
    <property type="entry name" value="Flavoproteins"/>
    <property type="match status" value="1"/>
</dbReference>
<evidence type="ECO:0000256" key="2">
    <source>
        <dbReference type="ARBA" id="ARBA00001966"/>
    </source>
</evidence>
<dbReference type="FunFam" id="3.40.50.360:FF:000016">
    <property type="entry name" value="Sulfite reductase subunit beta"/>
    <property type="match status" value="1"/>
</dbReference>
<dbReference type="Gene3D" id="3.30.413.10">
    <property type="entry name" value="Sulfite Reductase Hemoprotein, domain 1"/>
    <property type="match status" value="2"/>
</dbReference>
<feature type="domain" description="Flavodoxin-like" evidence="14">
    <location>
        <begin position="663"/>
        <end position="812"/>
    </location>
</feature>
<comment type="cofactor">
    <cofactor evidence="2">
        <name>[4Fe-4S] cluster</name>
        <dbReference type="ChEBI" id="CHEBI:49883"/>
    </cofactor>
</comment>
<keyword evidence="11" id="KW-0408">Iron</keyword>
<gene>
    <name evidence="15" type="ORF">WICANDRAFT_27211</name>
</gene>
<dbReference type="Gene3D" id="3.40.50.360">
    <property type="match status" value="1"/>
</dbReference>
<evidence type="ECO:0000256" key="7">
    <source>
        <dbReference type="ARBA" id="ARBA00022617"/>
    </source>
</evidence>
<evidence type="ECO:0000256" key="10">
    <source>
        <dbReference type="ARBA" id="ARBA00023002"/>
    </source>
</evidence>
<comment type="catalytic activity">
    <reaction evidence="13">
        <text>hydrogen sulfide + 3 NADP(+) + 3 H2O = sulfite + 3 NADPH + 4 H(+)</text>
        <dbReference type="Rhea" id="RHEA:13801"/>
        <dbReference type="ChEBI" id="CHEBI:15377"/>
        <dbReference type="ChEBI" id="CHEBI:15378"/>
        <dbReference type="ChEBI" id="CHEBI:17359"/>
        <dbReference type="ChEBI" id="CHEBI:29919"/>
        <dbReference type="ChEBI" id="CHEBI:57783"/>
        <dbReference type="ChEBI" id="CHEBI:58349"/>
        <dbReference type="EC" id="1.8.1.2"/>
    </reaction>
</comment>
<evidence type="ECO:0000256" key="11">
    <source>
        <dbReference type="ARBA" id="ARBA00023004"/>
    </source>
</evidence>
<dbReference type="PRINTS" id="PR00369">
    <property type="entry name" value="FLAVODOXIN"/>
</dbReference>
<dbReference type="GO" id="GO:0004783">
    <property type="term" value="F:sulfite reductase (NADPH) activity"/>
    <property type="evidence" value="ECO:0007669"/>
    <property type="project" value="UniProtKB-EC"/>
</dbReference>
<dbReference type="InterPro" id="IPR008254">
    <property type="entry name" value="Flavodoxin/NO_synth"/>
</dbReference>
<dbReference type="OrthoDB" id="1688044at2759"/>
<dbReference type="GO" id="GO:0046872">
    <property type="term" value="F:metal ion binding"/>
    <property type="evidence" value="ECO:0007669"/>
    <property type="project" value="UniProtKB-KW"/>
</dbReference>
<dbReference type="EC" id="1.8.1.2" evidence="5"/>
<evidence type="ECO:0000256" key="12">
    <source>
        <dbReference type="ARBA" id="ARBA00023014"/>
    </source>
</evidence>
<proteinExistence type="inferred from homology"/>
<dbReference type="PRINTS" id="PR00397">
    <property type="entry name" value="SIROHAEM"/>
</dbReference>
<evidence type="ECO:0000256" key="1">
    <source>
        <dbReference type="ARBA" id="ARBA00001929"/>
    </source>
</evidence>
<dbReference type="Pfam" id="PF01077">
    <property type="entry name" value="NIR_SIR"/>
    <property type="match status" value="1"/>
</dbReference>